<dbReference type="Pfam" id="PF03772">
    <property type="entry name" value="Competence"/>
    <property type="match status" value="1"/>
</dbReference>
<dbReference type="InterPro" id="IPR001279">
    <property type="entry name" value="Metallo-B-lactamas"/>
</dbReference>
<dbReference type="InterPro" id="IPR004477">
    <property type="entry name" value="ComEC_N"/>
</dbReference>
<comment type="caution">
    <text evidence="8">The sequence shown here is derived from an EMBL/GenBank/DDBJ whole genome shotgun (WGS) entry which is preliminary data.</text>
</comment>
<dbReference type="PANTHER" id="PTHR30619:SF7">
    <property type="entry name" value="BETA-LACTAMASE DOMAIN PROTEIN"/>
    <property type="match status" value="1"/>
</dbReference>
<dbReference type="NCBIfam" id="TIGR00360">
    <property type="entry name" value="ComEC_N-term"/>
    <property type="match status" value="1"/>
</dbReference>
<evidence type="ECO:0000256" key="5">
    <source>
        <dbReference type="ARBA" id="ARBA00023136"/>
    </source>
</evidence>
<evidence type="ECO:0000259" key="7">
    <source>
        <dbReference type="SMART" id="SM00849"/>
    </source>
</evidence>
<dbReference type="GO" id="GO:0005886">
    <property type="term" value="C:plasma membrane"/>
    <property type="evidence" value="ECO:0007669"/>
    <property type="project" value="UniProtKB-SubCell"/>
</dbReference>
<feature type="transmembrane region" description="Helical" evidence="6">
    <location>
        <begin position="352"/>
        <end position="371"/>
    </location>
</feature>
<dbReference type="NCBIfam" id="TIGR00361">
    <property type="entry name" value="ComEC_Rec2"/>
    <property type="match status" value="1"/>
</dbReference>
<dbReference type="GO" id="GO:0030420">
    <property type="term" value="P:establishment of competence for transformation"/>
    <property type="evidence" value="ECO:0007669"/>
    <property type="project" value="InterPro"/>
</dbReference>
<name>A0A2G5NVE5_9STAP</name>
<dbReference type="InterPro" id="IPR004797">
    <property type="entry name" value="Competence_ComEC/Rec2"/>
</dbReference>
<dbReference type="SUPFAM" id="SSF56281">
    <property type="entry name" value="Metallo-hydrolase/oxidoreductase"/>
    <property type="match status" value="1"/>
</dbReference>
<dbReference type="RefSeq" id="WP_099578527.1">
    <property type="nucleotide sequence ID" value="NZ_MJBI02000001.1"/>
</dbReference>
<organism evidence="8 9">
    <name type="scientific">Macrococcoides goetzii</name>
    <dbReference type="NCBI Taxonomy" id="1891097"/>
    <lineage>
        <taxon>Bacteria</taxon>
        <taxon>Bacillati</taxon>
        <taxon>Bacillota</taxon>
        <taxon>Bacilli</taxon>
        <taxon>Bacillales</taxon>
        <taxon>Staphylococcaceae</taxon>
        <taxon>Macrococcoides</taxon>
    </lineage>
</organism>
<evidence type="ECO:0000256" key="6">
    <source>
        <dbReference type="SAM" id="Phobius"/>
    </source>
</evidence>
<dbReference type="Gene3D" id="3.60.15.10">
    <property type="entry name" value="Ribonuclease Z/Hydroxyacylglutathione hydrolase-like"/>
    <property type="match status" value="1"/>
</dbReference>
<feature type="transmembrane region" description="Helical" evidence="6">
    <location>
        <begin position="229"/>
        <end position="250"/>
    </location>
</feature>
<keyword evidence="9" id="KW-1185">Reference proteome</keyword>
<keyword evidence="4 6" id="KW-1133">Transmembrane helix</keyword>
<feature type="transmembrane region" description="Helical" evidence="6">
    <location>
        <begin position="41"/>
        <end position="59"/>
    </location>
</feature>
<comment type="subcellular location">
    <subcellularLocation>
        <location evidence="1">Cell membrane</location>
        <topology evidence="1">Multi-pass membrane protein</topology>
    </subcellularLocation>
</comment>
<evidence type="ECO:0000256" key="4">
    <source>
        <dbReference type="ARBA" id="ARBA00022989"/>
    </source>
</evidence>
<feature type="transmembrane region" description="Helical" evidence="6">
    <location>
        <begin position="282"/>
        <end position="299"/>
    </location>
</feature>
<keyword evidence="5 6" id="KW-0472">Membrane</keyword>
<feature type="transmembrane region" description="Helical" evidence="6">
    <location>
        <begin position="256"/>
        <end position="275"/>
    </location>
</feature>
<dbReference type="CDD" id="cd07731">
    <property type="entry name" value="ComA-like_MBL-fold"/>
    <property type="match status" value="1"/>
</dbReference>
<dbReference type="InterPro" id="IPR035681">
    <property type="entry name" value="ComA-like_MBL"/>
</dbReference>
<feature type="transmembrane region" description="Helical" evidence="6">
    <location>
        <begin position="383"/>
        <end position="406"/>
    </location>
</feature>
<evidence type="ECO:0000256" key="2">
    <source>
        <dbReference type="ARBA" id="ARBA00022475"/>
    </source>
</evidence>
<sequence>MGVVVVLLVLAGILSSYSIVITIFLIIISCIIIFQKQLQKWLLIFLAAFLIAFYFYNMYDFKREKLPFDFEPKVSKTGEFRFSDDLKIDGNLLMGSLTLQQEEYQFFYKINNEAEKERLQMMRLTFLSCSAQMSFQHILPNTNFTGFHYDAYLYYAHKKGSLKLTNVDWPNCSYQDLNMIEHIQKYRKDVALAMYQSNIVYKGYLIALTLGDTSYLNKDEMSLLKTLGIYHLYAISGSHVALISVQFYFVLRRLNVPIIVCKMMMLMLLPMYMIFTGSQPSVWRSTIFILLILFNPGRKTQLTDLLSLTFILNLIYDPFTVYDIGFQLSYVICFSFLLILPLYNEKSKLFQFFLINFISQLATIPILFYHFNNNYLIGMLTNIFFIPLFTFIIFPICTLILLLYMLNIHINWLNQWVDGSFILNDMLTKFFTQFSRVEIILEQQHIFIYVLMFIALSLLFSKLKSYKGLSIALLLILLIFTNKNIKENNNYVHFLDVGQGDAFILELGRKTIMIDTGGKLDFSKHWERRSNAQSISDKVTIPFLKYRGISKIDELILTHPDADHFGESENLIMAGMVERIILNPKAHGSEKYKKVIRLAQLKGIALIDVNNYLHEAQIQFVRQNENNNKNVSLRFLSAGQTGEENDDSIVVFLKHDKPGRNILFLGDLSKDYEDEILSQIDDAIDIVKIGHHGSRTSTSETLLSRHPKFAIISAGRHNRFKHPHNETVTALINNDIKIFNTQKDGRITIDLDRGIVQTQYQTLFHDK</sequence>
<dbReference type="Proteomes" id="UP000229523">
    <property type="component" value="Unassembled WGS sequence"/>
</dbReference>
<proteinExistence type="predicted"/>
<dbReference type="SMART" id="SM00849">
    <property type="entry name" value="Lactamase_B"/>
    <property type="match status" value="1"/>
</dbReference>
<evidence type="ECO:0000256" key="1">
    <source>
        <dbReference type="ARBA" id="ARBA00004651"/>
    </source>
</evidence>
<gene>
    <name evidence="8" type="ORF">BFS35_001460</name>
</gene>
<feature type="transmembrane region" description="Helical" evidence="6">
    <location>
        <begin position="319"/>
        <end position="340"/>
    </location>
</feature>
<dbReference type="AlphaFoldDB" id="A0A2G5NVE5"/>
<dbReference type="InterPro" id="IPR036866">
    <property type="entry name" value="RibonucZ/Hydroxyglut_hydro"/>
</dbReference>
<dbReference type="EMBL" id="MJBI02000001">
    <property type="protein sequence ID" value="RAI82378.1"/>
    <property type="molecule type" value="Genomic_DNA"/>
</dbReference>
<keyword evidence="3 6" id="KW-0812">Transmembrane</keyword>
<feature type="transmembrane region" description="Helical" evidence="6">
    <location>
        <begin position="469"/>
        <end position="485"/>
    </location>
</feature>
<feature type="transmembrane region" description="Helical" evidence="6">
    <location>
        <begin position="446"/>
        <end position="463"/>
    </location>
</feature>
<dbReference type="InterPro" id="IPR052159">
    <property type="entry name" value="Competence_DNA_uptake"/>
</dbReference>
<evidence type="ECO:0000313" key="8">
    <source>
        <dbReference type="EMBL" id="RAI82378.1"/>
    </source>
</evidence>
<reference evidence="8 9" key="1">
    <citation type="journal article" date="2018" name="Front. Microbiol.">
        <title>Description and Comparative Genomics of Macrococcus caseolyticus subsp. hominis subsp. nov., Macrococcus goetzii sp. nov., Macrococcus epidermidis sp. nov., and Macrococcus bohemicus sp. nov., Novel Macrococci From Human Clinical Material With Virulence Potential and Suspected Uptake of Foreign DNA by Natural Transformation.</title>
        <authorList>
            <person name="Maslanova I."/>
            <person name="Wertheimer Z."/>
            <person name="Sedlacek I."/>
            <person name="Svec P."/>
            <person name="Indrakova A."/>
            <person name="Kovarovic V."/>
            <person name="Schumann P."/>
            <person name="Sproer C."/>
            <person name="Kralova S."/>
            <person name="Sedo O."/>
            <person name="Kristofova L."/>
            <person name="Vrbovska V."/>
            <person name="Fuzik T."/>
            <person name="Petras P."/>
            <person name="Zdrahal Z."/>
            <person name="Ruzickova V."/>
            <person name="Doskar J."/>
            <person name="Pantucek R."/>
        </authorList>
    </citation>
    <scope>NUCLEOTIDE SEQUENCE [LARGE SCALE GENOMIC DNA]</scope>
    <source>
        <strain evidence="8 9">CCM 4927</strain>
    </source>
</reference>
<evidence type="ECO:0000313" key="9">
    <source>
        <dbReference type="Proteomes" id="UP000229523"/>
    </source>
</evidence>
<feature type="transmembrane region" description="Helical" evidence="6">
    <location>
        <begin position="6"/>
        <end position="34"/>
    </location>
</feature>
<feature type="domain" description="Metallo-beta-lactamase" evidence="7">
    <location>
        <begin position="499"/>
        <end position="716"/>
    </location>
</feature>
<evidence type="ECO:0000256" key="3">
    <source>
        <dbReference type="ARBA" id="ARBA00022692"/>
    </source>
</evidence>
<keyword evidence="2" id="KW-1003">Cell membrane</keyword>
<dbReference type="Pfam" id="PF00753">
    <property type="entry name" value="Lactamase_B"/>
    <property type="match status" value="1"/>
</dbReference>
<accession>A0A2G5NVE5</accession>
<dbReference type="PANTHER" id="PTHR30619">
    <property type="entry name" value="DNA INTERNALIZATION/COMPETENCE PROTEIN COMEC/REC2"/>
    <property type="match status" value="1"/>
</dbReference>
<protein>
    <submittedName>
        <fullName evidence="8">DNA internalization-related competence protein ComEC/Rec2</fullName>
    </submittedName>
</protein>